<dbReference type="SUPFAM" id="SSF52743">
    <property type="entry name" value="Subtilisin-like"/>
    <property type="match status" value="1"/>
</dbReference>
<dbReference type="InterPro" id="IPR022398">
    <property type="entry name" value="Peptidase_S8_His-AS"/>
</dbReference>
<dbReference type="Pfam" id="PF00082">
    <property type="entry name" value="Peptidase_S8"/>
    <property type="match status" value="1"/>
</dbReference>
<feature type="signal peptide" evidence="6">
    <location>
        <begin position="1"/>
        <end position="30"/>
    </location>
</feature>
<reference evidence="8 9" key="1">
    <citation type="submission" date="2023-06" db="EMBL/GenBank/DDBJ databases">
        <authorList>
            <person name="Yushchuk O."/>
            <person name="Binda E."/>
            <person name="Ruckert-Reed C."/>
            <person name="Fedorenko V."/>
            <person name="Kalinowski J."/>
            <person name="Marinelli F."/>
        </authorList>
    </citation>
    <scope>NUCLEOTIDE SEQUENCE [LARGE SCALE GENOMIC DNA]</scope>
    <source>
        <strain evidence="8 9">NRRL 3884</strain>
    </source>
</reference>
<dbReference type="PANTHER" id="PTHR43806:SF11">
    <property type="entry name" value="CEREVISIN-RELATED"/>
    <property type="match status" value="1"/>
</dbReference>
<dbReference type="PROSITE" id="PS00138">
    <property type="entry name" value="SUBTILASE_SER"/>
    <property type="match status" value="1"/>
</dbReference>
<keyword evidence="6" id="KW-0732">Signal</keyword>
<protein>
    <submittedName>
        <fullName evidence="8">S8 family serine peptidase</fullName>
    </submittedName>
</protein>
<feature type="active site" description="Charge relay system" evidence="5">
    <location>
        <position position="156"/>
    </location>
</feature>
<dbReference type="InterPro" id="IPR036852">
    <property type="entry name" value="Peptidase_S8/S53_dom_sf"/>
</dbReference>
<dbReference type="PRINTS" id="PR00723">
    <property type="entry name" value="SUBTILISIN"/>
</dbReference>
<evidence type="ECO:0000313" key="8">
    <source>
        <dbReference type="EMBL" id="WIM97206.1"/>
    </source>
</evidence>
<evidence type="ECO:0000256" key="2">
    <source>
        <dbReference type="ARBA" id="ARBA00022670"/>
    </source>
</evidence>
<dbReference type="Gene3D" id="3.40.50.200">
    <property type="entry name" value="Peptidase S8/S53 domain"/>
    <property type="match status" value="1"/>
</dbReference>
<comment type="similarity">
    <text evidence="1 5">Belongs to the peptidase S8 family.</text>
</comment>
<dbReference type="PROSITE" id="PS00137">
    <property type="entry name" value="SUBTILASE_HIS"/>
    <property type="match status" value="1"/>
</dbReference>
<dbReference type="InterPro" id="IPR023828">
    <property type="entry name" value="Peptidase_S8_Ser-AS"/>
</dbReference>
<gene>
    <name evidence="8" type="ORF">ACTOB_000709</name>
</gene>
<evidence type="ECO:0000256" key="6">
    <source>
        <dbReference type="SAM" id="SignalP"/>
    </source>
</evidence>
<evidence type="ECO:0000256" key="5">
    <source>
        <dbReference type="PROSITE-ProRule" id="PRU01240"/>
    </source>
</evidence>
<evidence type="ECO:0000259" key="7">
    <source>
        <dbReference type="Pfam" id="PF00082"/>
    </source>
</evidence>
<feature type="domain" description="Peptidase S8/S53" evidence="7">
    <location>
        <begin position="149"/>
        <end position="406"/>
    </location>
</feature>
<dbReference type="Proteomes" id="UP001240150">
    <property type="component" value="Chromosome"/>
</dbReference>
<dbReference type="PROSITE" id="PS51892">
    <property type="entry name" value="SUBTILASE"/>
    <property type="match status" value="1"/>
</dbReference>
<evidence type="ECO:0000256" key="1">
    <source>
        <dbReference type="ARBA" id="ARBA00011073"/>
    </source>
</evidence>
<keyword evidence="2 5" id="KW-0645">Protease</keyword>
<organism evidence="8 9">
    <name type="scientific">Actinoplanes oblitus</name>
    <dbReference type="NCBI Taxonomy" id="3040509"/>
    <lineage>
        <taxon>Bacteria</taxon>
        <taxon>Bacillati</taxon>
        <taxon>Actinomycetota</taxon>
        <taxon>Actinomycetes</taxon>
        <taxon>Micromonosporales</taxon>
        <taxon>Micromonosporaceae</taxon>
        <taxon>Actinoplanes</taxon>
    </lineage>
</organism>
<keyword evidence="9" id="KW-1185">Reference proteome</keyword>
<evidence type="ECO:0000256" key="4">
    <source>
        <dbReference type="ARBA" id="ARBA00022825"/>
    </source>
</evidence>
<name>A0ABY8WH38_9ACTN</name>
<feature type="chain" id="PRO_5047195285" evidence="6">
    <location>
        <begin position="31"/>
        <end position="610"/>
    </location>
</feature>
<keyword evidence="3 5" id="KW-0378">Hydrolase</keyword>
<dbReference type="InterPro" id="IPR015500">
    <property type="entry name" value="Peptidase_S8_subtilisin-rel"/>
</dbReference>
<evidence type="ECO:0000313" key="9">
    <source>
        <dbReference type="Proteomes" id="UP001240150"/>
    </source>
</evidence>
<dbReference type="Pfam" id="PF17957">
    <property type="entry name" value="Big_7"/>
    <property type="match status" value="1"/>
</dbReference>
<feature type="active site" description="Charge relay system" evidence="5">
    <location>
        <position position="190"/>
    </location>
</feature>
<dbReference type="InterPro" id="IPR050131">
    <property type="entry name" value="Peptidase_S8_subtilisin-like"/>
</dbReference>
<feature type="active site" description="Charge relay system" evidence="5">
    <location>
        <position position="369"/>
    </location>
</feature>
<dbReference type="Gene3D" id="2.60.40.10">
    <property type="entry name" value="Immunoglobulins"/>
    <property type="match status" value="2"/>
</dbReference>
<dbReference type="PANTHER" id="PTHR43806">
    <property type="entry name" value="PEPTIDASE S8"/>
    <property type="match status" value="1"/>
</dbReference>
<evidence type="ECO:0000256" key="3">
    <source>
        <dbReference type="ARBA" id="ARBA00022801"/>
    </source>
</evidence>
<sequence>MNRKARRWTVGLLSAALITAAGGIAGTASAADTLPVRLLVGLKPGYDASARMATLAGLGLQGAEAQGHARSSLLSGLGAKSLSVPTAQVQSTLAALRRDPAVEFAQVDVQRHLSAVVTPNDTLYAQHHQPELGQIKVPDAWQTTTGSDRVTVAVVDSGVNQVGDLRDKLLPGFDFFNYDDDPTDTGSFPHGTVVASLIAGASNNGSGLAGVCWQCQILPVRVMGPDGSGYDSDIAQGVIYAVDNGAQIINLSLGGFENDPVLARAVAYANGRGVLVVAAAGNEDTTRRSYPAALPDVLAVGGTDTVQGGNNRVYFSNYSSSRDNWVDVAAPAITAGMLSKGRGTPWYCYNGTTDSRCLYRGKYMVRGTSFSSPLVAGVAGLIKSAHPEYSGWSLQQAITSSAVQSGIRWTRYGLVNAAAALTKGTDRTKPTLSGISPAQNARVHGSVPITPVGLKDNWAGIRGVQLYVNGRYHSWSYSGPSFAPKLNTAGKNGPISVQLKVWDKAGNYTWSGTRTVIADNIKPKLSVTSWPKNKKKVKGTVTVKAKASDASGISKVQLLVNGKVVATDYSAAYKLTFKVSKQKKTMKVKVRVYDRAGNYTTSSIRTYTRA</sequence>
<dbReference type="InterPro" id="IPR013783">
    <property type="entry name" value="Ig-like_fold"/>
</dbReference>
<dbReference type="InterPro" id="IPR000209">
    <property type="entry name" value="Peptidase_S8/S53_dom"/>
</dbReference>
<keyword evidence="4 5" id="KW-0720">Serine protease</keyword>
<dbReference type="EMBL" id="CP126980">
    <property type="protein sequence ID" value="WIM97206.1"/>
    <property type="molecule type" value="Genomic_DNA"/>
</dbReference>
<proteinExistence type="inferred from homology"/>
<accession>A0ABY8WH38</accession>
<dbReference type="RefSeq" id="WP_284918577.1">
    <property type="nucleotide sequence ID" value="NZ_CP126980.1"/>
</dbReference>